<protein>
    <submittedName>
        <fullName evidence="1">Uncharacterized protein</fullName>
    </submittedName>
</protein>
<dbReference type="RefSeq" id="WP_014686798.1">
    <property type="nucleotide sequence ID" value="NC_017791.1"/>
</dbReference>
<organism evidence="1 2">
    <name type="scientific">Deinococcus gobiensis (strain DSM 21396 / JCM 16679 / CGMCC 1.7299 / I-0)</name>
    <dbReference type="NCBI Taxonomy" id="745776"/>
    <lineage>
        <taxon>Bacteria</taxon>
        <taxon>Thermotogati</taxon>
        <taxon>Deinococcota</taxon>
        <taxon>Deinococci</taxon>
        <taxon>Deinococcales</taxon>
        <taxon>Deinococcaceae</taxon>
        <taxon>Deinococcus</taxon>
    </lineage>
</organism>
<dbReference type="Proteomes" id="UP000007575">
    <property type="component" value="Plasmid P2"/>
</dbReference>
<gene>
    <name evidence="1" type="ordered locus">DGo_PB0437</name>
</gene>
<evidence type="ECO:0000313" key="2">
    <source>
        <dbReference type="Proteomes" id="UP000007575"/>
    </source>
</evidence>
<dbReference type="AlphaFoldDB" id="H8H2F9"/>
<geneLocation type="plasmid" evidence="1 2">
    <name>P2</name>
</geneLocation>
<dbReference type="KEGG" id="dgo:DGo_PB0437"/>
<keyword evidence="1" id="KW-0614">Plasmid</keyword>
<accession>H8H2F9</accession>
<name>H8H2F9_DEIGI</name>
<dbReference type="EMBL" id="CP002193">
    <property type="protein sequence ID" value="AFD27706.1"/>
    <property type="molecule type" value="Genomic_DNA"/>
</dbReference>
<dbReference type="OrthoDB" id="9847530at2"/>
<evidence type="ECO:0000313" key="1">
    <source>
        <dbReference type="EMBL" id="AFD27706.1"/>
    </source>
</evidence>
<dbReference type="HOGENOM" id="CLU_1710255_0_0_0"/>
<proteinExistence type="predicted"/>
<reference evidence="1 2" key="1">
    <citation type="journal article" date="2012" name="PLoS ONE">
        <title>Genome sequence and transcriptome analysis of the radioresistant bacterium Deinococcus gobiensis: insights into the extreme environmental adaptations.</title>
        <authorList>
            <person name="Yuan M."/>
            <person name="Chen M."/>
            <person name="Zhang W."/>
            <person name="Lu W."/>
            <person name="Wang J."/>
            <person name="Yang M."/>
            <person name="Zhao P."/>
            <person name="Tang R."/>
            <person name="Li X."/>
            <person name="Hao Y."/>
            <person name="Zhou Z."/>
            <person name="Zhan Y."/>
            <person name="Yu H."/>
            <person name="Teng C."/>
            <person name="Yan Y."/>
            <person name="Ping S."/>
            <person name="Wang Y."/>
            <person name="Lin M."/>
        </authorList>
    </citation>
    <scope>NUCLEOTIDE SEQUENCE [LARGE SCALE GENOMIC DNA]</scope>
    <source>
        <strain evidence="2">DSM 21396 / JCM 16679 / CGMCC 1.7299 / I-0</strain>
        <plasmid evidence="1">P2</plasmid>
    </source>
</reference>
<sequence length="153" mass="17746">MPLEIHPRFEGFFVREIRNGKEGDYTCVLTRHGRRVGHIRTEPGHAIYRSLPKQDELALLELAQRLDDQDHDASGLMLALLEAAELDPIATRQLIVRTAPDPQYPFEFWRQHHFPLTLTLEDLVGLARHPHFTPPLTDYYVQHQCWHAIATKP</sequence>
<keyword evidence="2" id="KW-1185">Reference proteome</keyword>